<keyword evidence="4" id="KW-0804">Transcription</keyword>
<evidence type="ECO:0000256" key="2">
    <source>
        <dbReference type="ARBA" id="ARBA00023015"/>
    </source>
</evidence>
<evidence type="ECO:0000313" key="7">
    <source>
        <dbReference type="Proteomes" id="UP000647133"/>
    </source>
</evidence>
<dbReference type="InterPro" id="IPR036388">
    <property type="entry name" value="WH-like_DNA-bd_sf"/>
</dbReference>
<keyword evidence="3" id="KW-0731">Sigma factor</keyword>
<dbReference type="PANTHER" id="PTHR43133:SF46">
    <property type="entry name" value="RNA POLYMERASE SIGMA-70 FACTOR ECF SUBFAMILY"/>
    <property type="match status" value="1"/>
</dbReference>
<dbReference type="InterPro" id="IPR013324">
    <property type="entry name" value="RNA_pol_sigma_r3/r4-like"/>
</dbReference>
<dbReference type="InterPro" id="IPR014284">
    <property type="entry name" value="RNA_pol_sigma-70_dom"/>
</dbReference>
<dbReference type="Gene3D" id="1.10.10.10">
    <property type="entry name" value="Winged helix-like DNA-binding domain superfamily/Winged helix DNA-binding domain"/>
    <property type="match status" value="1"/>
</dbReference>
<dbReference type="Pfam" id="PF08281">
    <property type="entry name" value="Sigma70_r4_2"/>
    <property type="match status" value="1"/>
</dbReference>
<gene>
    <name evidence="6" type="ORF">IFO69_12050</name>
</gene>
<sequence>MYKPVTNKCVVINHDTSPVNEFEVTPRVEEPTDNQLWESVLKGSDEALASLYSRYANKLYNYGTQITLDKDLAFDVVQDVFMYIVSKKLGLKKIESIKNYLYASYRRRLLRLMKRNRKIQLNDEYHRSDGFMVEMDESFYSLSTPLTIDVKKMLEKICNDLPVRQREVITLYFFEELSYQEVAEIMDMSHVRSARNLLYKAIANMQKALKGKEDLIFALYLVFPLHQ</sequence>
<dbReference type="InterPro" id="IPR039425">
    <property type="entry name" value="RNA_pol_sigma-70-like"/>
</dbReference>
<dbReference type="Gene3D" id="1.10.1740.10">
    <property type="match status" value="1"/>
</dbReference>
<dbReference type="PANTHER" id="PTHR43133">
    <property type="entry name" value="RNA POLYMERASE ECF-TYPE SIGMA FACTO"/>
    <property type="match status" value="1"/>
</dbReference>
<dbReference type="EMBL" id="JACYTQ010000003">
    <property type="protein sequence ID" value="MBD8489478.1"/>
    <property type="molecule type" value="Genomic_DNA"/>
</dbReference>
<dbReference type="Proteomes" id="UP000647133">
    <property type="component" value="Unassembled WGS sequence"/>
</dbReference>
<proteinExistence type="inferred from homology"/>
<keyword evidence="7" id="KW-1185">Reference proteome</keyword>
<dbReference type="NCBIfam" id="TIGR02937">
    <property type="entry name" value="sigma70-ECF"/>
    <property type="match status" value="1"/>
</dbReference>
<comment type="caution">
    <text evidence="6">The sequence shown here is derived from an EMBL/GenBank/DDBJ whole genome shotgun (WGS) entry which is preliminary data.</text>
</comment>
<reference evidence="6 7" key="1">
    <citation type="submission" date="2020-09" db="EMBL/GenBank/DDBJ databases">
        <title>Echinicola sp. CAU 1574 isolated from sand of Sido Beach.</title>
        <authorList>
            <person name="Kim W."/>
        </authorList>
    </citation>
    <scope>NUCLEOTIDE SEQUENCE [LARGE SCALE GENOMIC DNA]</scope>
    <source>
        <strain evidence="6 7">CAU 1574</strain>
    </source>
</reference>
<evidence type="ECO:0000313" key="6">
    <source>
        <dbReference type="EMBL" id="MBD8489478.1"/>
    </source>
</evidence>
<dbReference type="RefSeq" id="WP_192010347.1">
    <property type="nucleotide sequence ID" value="NZ_JACYTQ010000003.1"/>
</dbReference>
<feature type="domain" description="RNA polymerase sigma factor 70 region 4 type 2" evidence="5">
    <location>
        <begin position="154"/>
        <end position="203"/>
    </location>
</feature>
<dbReference type="SUPFAM" id="SSF88946">
    <property type="entry name" value="Sigma2 domain of RNA polymerase sigma factors"/>
    <property type="match status" value="1"/>
</dbReference>
<evidence type="ECO:0000256" key="3">
    <source>
        <dbReference type="ARBA" id="ARBA00023082"/>
    </source>
</evidence>
<keyword evidence="2" id="KW-0805">Transcription regulation</keyword>
<name>A0ABR9AKZ0_9BACT</name>
<dbReference type="CDD" id="cd06171">
    <property type="entry name" value="Sigma70_r4"/>
    <property type="match status" value="1"/>
</dbReference>
<comment type="similarity">
    <text evidence="1">Belongs to the sigma-70 factor family. ECF subfamily.</text>
</comment>
<accession>A0ABR9AKZ0</accession>
<evidence type="ECO:0000256" key="1">
    <source>
        <dbReference type="ARBA" id="ARBA00010641"/>
    </source>
</evidence>
<dbReference type="SUPFAM" id="SSF88659">
    <property type="entry name" value="Sigma3 and sigma4 domains of RNA polymerase sigma factors"/>
    <property type="match status" value="1"/>
</dbReference>
<dbReference type="InterPro" id="IPR013325">
    <property type="entry name" value="RNA_pol_sigma_r2"/>
</dbReference>
<evidence type="ECO:0000256" key="4">
    <source>
        <dbReference type="ARBA" id="ARBA00023163"/>
    </source>
</evidence>
<evidence type="ECO:0000259" key="5">
    <source>
        <dbReference type="Pfam" id="PF08281"/>
    </source>
</evidence>
<dbReference type="InterPro" id="IPR013249">
    <property type="entry name" value="RNA_pol_sigma70_r4_t2"/>
</dbReference>
<protein>
    <submittedName>
        <fullName evidence="6">Sigma-70 family RNA polymerase sigma factor</fullName>
    </submittedName>
</protein>
<organism evidence="6 7">
    <name type="scientific">Echinicola arenosa</name>
    <dbReference type="NCBI Taxonomy" id="2774144"/>
    <lineage>
        <taxon>Bacteria</taxon>
        <taxon>Pseudomonadati</taxon>
        <taxon>Bacteroidota</taxon>
        <taxon>Cytophagia</taxon>
        <taxon>Cytophagales</taxon>
        <taxon>Cyclobacteriaceae</taxon>
        <taxon>Echinicola</taxon>
    </lineage>
</organism>